<dbReference type="Proteomes" id="UP001321453">
    <property type="component" value="Unassembled WGS sequence"/>
</dbReference>
<dbReference type="InterPro" id="IPR036291">
    <property type="entry name" value="NAD(P)-bd_dom_sf"/>
</dbReference>
<proteinExistence type="predicted"/>
<keyword evidence="3" id="KW-1185">Reference proteome</keyword>
<dbReference type="Pfam" id="PF01370">
    <property type="entry name" value="Epimerase"/>
    <property type="match status" value="1"/>
</dbReference>
<sequence>MRLLVLGGTRFVGRALVEDALARGWDVTTLNRGSVAAQDGVRALVADRHDPDAVVEALGASRWDVAVDTWSGAPRVATSTADTLRGRVGRYAYVSTISVYAWGTHVDEASPLVEGDPDAADGAYDAIKRGSERGVLRSFPDALLVRPGLILGPHEDIGRLPWWLTRIARGGDVVAPGRPERPLQYIDARDLAAWALDALADGRDGAYDAVSPSGHTTTAGLLAACLAATGSTANLVWIPEDDVLAAGAEPWTQLPIWVPEHGEWAGFMEGQPRRALSAGLRCRPVEETVADTWEWLRGRGPVAQRADRPVHGLPEELERALLASRVPAPG</sequence>
<dbReference type="RefSeq" id="WP_289447784.1">
    <property type="nucleotide sequence ID" value="NZ_JAUCGR010000003.1"/>
</dbReference>
<evidence type="ECO:0000313" key="3">
    <source>
        <dbReference type="Proteomes" id="UP001321453"/>
    </source>
</evidence>
<dbReference type="PANTHER" id="PTHR43245:SF13">
    <property type="entry name" value="UDP-D-APIOSE_UDP-D-XYLOSE SYNTHASE 2"/>
    <property type="match status" value="1"/>
</dbReference>
<dbReference type="EMBL" id="JAUCGR010000003">
    <property type="protein sequence ID" value="MDM7832340.1"/>
    <property type="molecule type" value="Genomic_DNA"/>
</dbReference>
<dbReference type="Gene3D" id="3.40.50.720">
    <property type="entry name" value="NAD(P)-binding Rossmann-like Domain"/>
    <property type="match status" value="1"/>
</dbReference>
<protein>
    <submittedName>
        <fullName evidence="2">NAD-dependent epimerase/dehydratase family protein</fullName>
    </submittedName>
</protein>
<evidence type="ECO:0000259" key="1">
    <source>
        <dbReference type="Pfam" id="PF01370"/>
    </source>
</evidence>
<evidence type="ECO:0000313" key="2">
    <source>
        <dbReference type="EMBL" id="MDM7832340.1"/>
    </source>
</evidence>
<dbReference type="PANTHER" id="PTHR43245">
    <property type="entry name" value="BIFUNCTIONAL POLYMYXIN RESISTANCE PROTEIN ARNA"/>
    <property type="match status" value="1"/>
</dbReference>
<comment type="caution">
    <text evidence="2">The sequence shown here is derived from an EMBL/GenBank/DDBJ whole genome shotgun (WGS) entry which is preliminary data.</text>
</comment>
<dbReference type="SUPFAM" id="SSF51735">
    <property type="entry name" value="NAD(P)-binding Rossmann-fold domains"/>
    <property type="match status" value="1"/>
</dbReference>
<name>A0ABT7S9P1_9CELL</name>
<dbReference type="InterPro" id="IPR050177">
    <property type="entry name" value="Lipid_A_modif_metabolic_enz"/>
</dbReference>
<reference evidence="2 3" key="1">
    <citation type="submission" date="2023-06" db="EMBL/GenBank/DDBJ databases">
        <title>Cellulomonas sp. MW9 Whole genome sequence.</title>
        <authorList>
            <person name="Park S."/>
        </authorList>
    </citation>
    <scope>NUCLEOTIDE SEQUENCE [LARGE SCALE GENOMIC DNA]</scope>
    <source>
        <strain evidence="2 3">MW9</strain>
    </source>
</reference>
<dbReference type="InterPro" id="IPR001509">
    <property type="entry name" value="Epimerase_deHydtase"/>
</dbReference>
<accession>A0ABT7S9P1</accession>
<gene>
    <name evidence="2" type="ORF">QRT05_13430</name>
</gene>
<feature type="domain" description="NAD-dependent epimerase/dehydratase" evidence="1">
    <location>
        <begin position="4"/>
        <end position="204"/>
    </location>
</feature>
<organism evidence="2 3">
    <name type="scientific">Cellulomonas edaphi</name>
    <dbReference type="NCBI Taxonomy" id="3053468"/>
    <lineage>
        <taxon>Bacteria</taxon>
        <taxon>Bacillati</taxon>
        <taxon>Actinomycetota</taxon>
        <taxon>Actinomycetes</taxon>
        <taxon>Micrococcales</taxon>
        <taxon>Cellulomonadaceae</taxon>
        <taxon>Cellulomonas</taxon>
    </lineage>
</organism>